<feature type="compositionally biased region" description="Basic and acidic residues" evidence="1">
    <location>
        <begin position="508"/>
        <end position="527"/>
    </location>
</feature>
<dbReference type="InterPro" id="IPR018712">
    <property type="entry name" value="Tle1-like_cat"/>
</dbReference>
<dbReference type="PANTHER" id="PTHR33840">
    <property type="match status" value="1"/>
</dbReference>
<dbReference type="AlphaFoldDB" id="A0A5R9A263"/>
<dbReference type="Pfam" id="PF09994">
    <property type="entry name" value="T6SS_Tle1-like_cat"/>
    <property type="match status" value="1"/>
</dbReference>
<evidence type="ECO:0000259" key="3">
    <source>
        <dbReference type="Pfam" id="PF09994"/>
    </source>
</evidence>
<feature type="transmembrane region" description="Helical" evidence="2">
    <location>
        <begin position="704"/>
        <end position="724"/>
    </location>
</feature>
<dbReference type="Proteomes" id="UP000307510">
    <property type="component" value="Unassembled WGS sequence"/>
</dbReference>
<evidence type="ECO:0000256" key="1">
    <source>
        <dbReference type="SAM" id="MobiDB-lite"/>
    </source>
</evidence>
<dbReference type="EMBL" id="VASG01000005">
    <property type="protein sequence ID" value="TLP72165.1"/>
    <property type="molecule type" value="Genomic_DNA"/>
</dbReference>
<accession>A0A5R9A263</accession>
<evidence type="ECO:0000313" key="5">
    <source>
        <dbReference type="EMBL" id="TLP72165.1"/>
    </source>
</evidence>
<name>A0A5R9A263_PSENT</name>
<dbReference type="PANTHER" id="PTHR33840:SF1">
    <property type="entry name" value="TLE1 PHOSPHOLIPASE DOMAIN-CONTAINING PROTEIN"/>
    <property type="match status" value="1"/>
</dbReference>
<organism evidence="5 6">
    <name type="scientific">Pseudomonas nitroreducens</name>
    <dbReference type="NCBI Taxonomy" id="46680"/>
    <lineage>
        <taxon>Bacteria</taxon>
        <taxon>Pseudomonadati</taxon>
        <taxon>Pseudomonadota</taxon>
        <taxon>Gammaproteobacteria</taxon>
        <taxon>Pseudomonadales</taxon>
        <taxon>Pseudomonadaceae</taxon>
        <taxon>Pseudomonas</taxon>
    </lineage>
</organism>
<feature type="compositionally biased region" description="Polar residues" evidence="1">
    <location>
        <begin position="603"/>
        <end position="615"/>
    </location>
</feature>
<gene>
    <name evidence="5" type="ORF">FEA48_17885</name>
</gene>
<keyword evidence="2" id="KW-1133">Transmembrane helix</keyword>
<evidence type="ECO:0000256" key="2">
    <source>
        <dbReference type="SAM" id="Phobius"/>
    </source>
</evidence>
<feature type="domain" description="T6SS Phospholipase effector Tle1-like catalytic" evidence="3">
    <location>
        <begin position="254"/>
        <end position="372"/>
    </location>
</feature>
<feature type="compositionally biased region" description="Basic and acidic residues" evidence="1">
    <location>
        <begin position="592"/>
        <end position="602"/>
    </location>
</feature>
<proteinExistence type="predicted"/>
<keyword evidence="2" id="KW-0472">Membrane</keyword>
<reference evidence="5 6" key="1">
    <citation type="submission" date="2019-05" db="EMBL/GenBank/DDBJ databases">
        <authorList>
            <person name="Moore K."/>
            <person name="O'Neill P."/>
            <person name="Farbos A."/>
            <person name="Studholme D.J."/>
        </authorList>
    </citation>
    <scope>NUCLEOTIDE SEQUENCE [LARGE SCALE GENOMIC DNA]</scope>
    <source>
        <strain evidence="5 6">DSM 9128</strain>
    </source>
</reference>
<dbReference type="Pfam" id="PF22137">
    <property type="entry name" value="T6SS_Tle1-like_C"/>
    <property type="match status" value="1"/>
</dbReference>
<feature type="region of interest" description="Disordered" evidence="1">
    <location>
        <begin position="592"/>
        <end position="615"/>
    </location>
</feature>
<feature type="region of interest" description="Disordered" evidence="1">
    <location>
        <begin position="508"/>
        <end position="544"/>
    </location>
</feature>
<dbReference type="InterPro" id="IPR054388">
    <property type="entry name" value="Tle1-like_C"/>
</dbReference>
<reference evidence="6" key="2">
    <citation type="submission" date="2019-06" db="EMBL/GenBank/DDBJ databases">
        <title>AzeR, a transcriptional regulator that responds to azelaic acid in Pseudomonas nitroreducens.</title>
        <authorList>
            <person name="Bez C."/>
            <person name="Javvadi S.G."/>
            <person name="Bertani I."/>
            <person name="Devescovi G."/>
            <person name="Studholme D.J."/>
            <person name="Geller A."/>
            <person name="Levy A."/>
            <person name="Venturi V."/>
        </authorList>
    </citation>
    <scope>NUCLEOTIDE SEQUENCE [LARGE SCALE GENOMIC DNA]</scope>
    <source>
        <strain evidence="6">DSM 9128</strain>
    </source>
</reference>
<comment type="caution">
    <text evidence="5">The sequence shown here is derived from an EMBL/GenBank/DDBJ whole genome shotgun (WGS) entry which is preliminary data.</text>
</comment>
<feature type="domain" description="T6SS Phospholipase effector Tle1-like C-terminal" evidence="4">
    <location>
        <begin position="421"/>
        <end position="767"/>
    </location>
</feature>
<protein>
    <submittedName>
        <fullName evidence="5">DUF2235 domain-containing protein</fullName>
    </submittedName>
</protein>
<keyword evidence="2" id="KW-0812">Transmembrane</keyword>
<sequence>MSEVKKEQPMDKVWAPPVFPASGRLPVDSRDVSDNYDKQCFEENLYHQGRNGKGQTQRFDCCHSLHISLFFDGTNNNESNDTKKNHPSNIAKLFHASIQSTEAKGKGYYSFYMPGVGTAFPEIGEFDYSVEGLKYALGGEDRINWGLVSVAEALQLAILKKPMDQDQKKALVQSMGTPKGLAFLGTAKRQAVMKEVLKEVPLKANTAQPRVLGVKLFVYGFSRGAAEARAFVTWLSELLETPEGADPSRQYLAGLPISVEFLGLLDTVATVGIAHAAPFFAGHMDWADDTQLLPSAKLYPGLMGECRHFVASYEQRSCFPLDSLRDEEGKYPARSYEVVYPGVHSDVGGGYPQNDQGKARGGTDELISQVVLHDLYAEAFAAGAPLQVPLAAMPEFMLKAQPWRAMSGETFIEFKVNPLVIERFNAWRAITLPGVSTAAPEGLKPWEYKPVEMKQPVEEVLANQLTWITGWRIGRFANDEVLDDDSYKRQPFFTQAVDVTPYVESEERKAYEREKKSAEGDRIKHPETAVNRPGPEIYEPKRDQTQLSQAAAEFKADYLDRKREQTSTAGTIFDVLLRDTAYLLNEDEERKARDTLKREGKARSQQLFRDTQGTPSADPSMALLVALFDDQIHDSRAWFMYDALKTREMWGGYFFYRMVYFGNDNSAAMTPVMIAGRILGVVMIAGATVYGIRLMRGNALKAAAGGLVGLAGGVLLSGVAYQVIDAATGAVVPFVPGAADILKPTTHIGAVASALKQQIVQEDYLSRLDRTTAMLREAGNLFELDKDIV</sequence>
<evidence type="ECO:0000259" key="4">
    <source>
        <dbReference type="Pfam" id="PF22137"/>
    </source>
</evidence>
<dbReference type="RefSeq" id="WP_138215018.1">
    <property type="nucleotide sequence ID" value="NZ_VASG01000005.1"/>
</dbReference>
<feature type="transmembrane region" description="Helical" evidence="2">
    <location>
        <begin position="672"/>
        <end position="692"/>
    </location>
</feature>
<evidence type="ECO:0000313" key="6">
    <source>
        <dbReference type="Proteomes" id="UP000307510"/>
    </source>
</evidence>